<keyword evidence="5 6" id="KW-0472">Membrane</keyword>
<proteinExistence type="predicted"/>
<dbReference type="Proteomes" id="UP000215506">
    <property type="component" value="Unassembled WGS sequence"/>
</dbReference>
<evidence type="ECO:0000313" key="9">
    <source>
        <dbReference type="Proteomes" id="UP000215506"/>
    </source>
</evidence>
<evidence type="ECO:0000256" key="2">
    <source>
        <dbReference type="ARBA" id="ARBA00022475"/>
    </source>
</evidence>
<gene>
    <name evidence="8" type="primary">ydfJ_4</name>
    <name evidence="8" type="ORF">B7C42_05799</name>
</gene>
<dbReference type="AlphaFoldDB" id="A0A231H018"/>
<evidence type="ECO:0000256" key="1">
    <source>
        <dbReference type="ARBA" id="ARBA00004651"/>
    </source>
</evidence>
<feature type="transmembrane region" description="Helical" evidence="6">
    <location>
        <begin position="533"/>
        <end position="552"/>
    </location>
</feature>
<feature type="transmembrane region" description="Helical" evidence="6">
    <location>
        <begin position="17"/>
        <end position="37"/>
    </location>
</feature>
<dbReference type="SUPFAM" id="SSF82866">
    <property type="entry name" value="Multidrug efflux transporter AcrB transmembrane domain"/>
    <property type="match status" value="2"/>
</dbReference>
<dbReference type="InterPro" id="IPR000731">
    <property type="entry name" value="SSD"/>
</dbReference>
<protein>
    <submittedName>
        <fullName evidence="8">Membrane protein YdfJ</fullName>
    </submittedName>
</protein>
<sequence>MAAWLYRLGRFSFRHKWWVIATWVIAAVTVAGLVGALNPKFAKDFDLPGTDSGTATNQVEKYFPQVMEQQKHASTSILVAADDGIANHTAQIDALVADLKTLPEVADPQTVVDPVLAAQVNPAIAASVVGDNGKVGLIQVRQNIEIMDLKVDQKHQLQDILAKHDGHGLQVEATGSLMQVMETGGKAEMIGFAIAFVVMIVAFGALVAAFIPLVTGLVGVLITILLVTLSAKFLSVNETATGIVTMLGIAVSIDYALFIVSRYRSEVKRGGTRAEAAGRAVGTAGSAVVFAGLTVVIAVVALMVIGIPLITQMGAGAAVAVAIAVLAALTLIPALLGAVGRFAFTPRIPWIRHAEQSETVDTNGVRFGRAVVRRPLPFIVAGLAVLVLAALPMSKLELGLSMSSPDEARAMALLERGFGKGVNGPLLVMVHDSGGDVSRAADDAVAHIKTLPDVANAGTLTWVGNGTAQPNSGANTALIMVTPNSGPAEQATHDLMEQIRDYAPSVAHDGAELHVGGQTAIMSDLSAKLDKALIPYLIVVVGLAFLIMIAVFRSIWVPLIGTVGFVFSVLATFGVTVAIFQEGALGLIDNTQPILSFLPIFLIGVVFGLAMDYQVFLVTRMREEYIHGMSATDAIIAGYRHGARVVTSAAVIMISVFAAFMLAPDTTSKMLGFALAIAVFFDAFVIRMIVVPAVIALLGDRAWGLPRWLDRLVPNFDIEGGAVRNRGIDVEAEAVPAAEAVGARS</sequence>
<dbReference type="EMBL" id="NGAF01000015">
    <property type="protein sequence ID" value="OXR42200.1"/>
    <property type="molecule type" value="Genomic_DNA"/>
</dbReference>
<evidence type="ECO:0000256" key="4">
    <source>
        <dbReference type="ARBA" id="ARBA00022989"/>
    </source>
</evidence>
<feature type="transmembrane region" description="Helical" evidence="6">
    <location>
        <begin position="559"/>
        <end position="580"/>
    </location>
</feature>
<feature type="transmembrane region" description="Helical" evidence="6">
    <location>
        <begin position="281"/>
        <end position="310"/>
    </location>
</feature>
<dbReference type="Pfam" id="PF03176">
    <property type="entry name" value="MMPL"/>
    <property type="match status" value="2"/>
</dbReference>
<dbReference type="InterPro" id="IPR050545">
    <property type="entry name" value="Mycobact_MmpL"/>
</dbReference>
<feature type="transmembrane region" description="Helical" evidence="6">
    <location>
        <begin position="600"/>
        <end position="619"/>
    </location>
</feature>
<comment type="caution">
    <text evidence="8">The sequence shown here is derived from an EMBL/GenBank/DDBJ whole genome shotgun (WGS) entry which is preliminary data.</text>
</comment>
<keyword evidence="9" id="KW-1185">Reference proteome</keyword>
<feature type="transmembrane region" description="Helical" evidence="6">
    <location>
        <begin position="316"/>
        <end position="344"/>
    </location>
</feature>
<dbReference type="PROSITE" id="PS50156">
    <property type="entry name" value="SSD"/>
    <property type="match status" value="1"/>
</dbReference>
<dbReference type="PANTHER" id="PTHR33406:SF13">
    <property type="entry name" value="MEMBRANE PROTEIN YDFJ"/>
    <property type="match status" value="1"/>
</dbReference>
<keyword evidence="2" id="KW-1003">Cell membrane</keyword>
<dbReference type="InterPro" id="IPR004869">
    <property type="entry name" value="MMPL_dom"/>
</dbReference>
<name>A0A231H018_9NOCA</name>
<dbReference type="PANTHER" id="PTHR33406">
    <property type="entry name" value="MEMBRANE PROTEIN MJ1562-RELATED"/>
    <property type="match status" value="1"/>
</dbReference>
<feature type="transmembrane region" description="Helical" evidence="6">
    <location>
        <begin position="194"/>
        <end position="227"/>
    </location>
</feature>
<accession>A0A231H018</accession>
<evidence type="ECO:0000259" key="7">
    <source>
        <dbReference type="PROSITE" id="PS50156"/>
    </source>
</evidence>
<reference evidence="8 9" key="1">
    <citation type="submission" date="2017-07" db="EMBL/GenBank/DDBJ databases">
        <title>First draft Genome Sequence of Nocardia cerradoensis isolated from human infection.</title>
        <authorList>
            <person name="Carrasco G."/>
        </authorList>
    </citation>
    <scope>NUCLEOTIDE SEQUENCE [LARGE SCALE GENOMIC DNA]</scope>
    <source>
        <strain evidence="8 9">CNM20130759</strain>
    </source>
</reference>
<organism evidence="8 9">
    <name type="scientific">Nocardia cerradoensis</name>
    <dbReference type="NCBI Taxonomy" id="85688"/>
    <lineage>
        <taxon>Bacteria</taxon>
        <taxon>Bacillati</taxon>
        <taxon>Actinomycetota</taxon>
        <taxon>Actinomycetes</taxon>
        <taxon>Mycobacteriales</taxon>
        <taxon>Nocardiaceae</taxon>
        <taxon>Nocardia</taxon>
    </lineage>
</organism>
<feature type="domain" description="SSD" evidence="7">
    <location>
        <begin position="209"/>
        <end position="338"/>
    </location>
</feature>
<evidence type="ECO:0000256" key="3">
    <source>
        <dbReference type="ARBA" id="ARBA00022692"/>
    </source>
</evidence>
<dbReference type="GO" id="GO:0005886">
    <property type="term" value="C:plasma membrane"/>
    <property type="evidence" value="ECO:0007669"/>
    <property type="project" value="UniProtKB-SubCell"/>
</dbReference>
<keyword evidence="4 6" id="KW-1133">Transmembrane helix</keyword>
<dbReference type="RefSeq" id="WP_094027170.1">
    <property type="nucleotide sequence ID" value="NZ_NGAF01000015.1"/>
</dbReference>
<keyword evidence="3 6" id="KW-0812">Transmembrane</keyword>
<dbReference type="Gene3D" id="1.20.1640.10">
    <property type="entry name" value="Multidrug efflux transporter AcrB transmembrane domain"/>
    <property type="match status" value="2"/>
</dbReference>
<feature type="transmembrane region" description="Helical" evidence="6">
    <location>
        <begin position="645"/>
        <end position="664"/>
    </location>
</feature>
<comment type="subcellular location">
    <subcellularLocation>
        <location evidence="1">Cell membrane</location>
        <topology evidence="1">Multi-pass membrane protein</topology>
    </subcellularLocation>
</comment>
<feature type="transmembrane region" description="Helical" evidence="6">
    <location>
        <begin position="670"/>
        <end position="698"/>
    </location>
</feature>
<feature type="transmembrane region" description="Helical" evidence="6">
    <location>
        <begin position="376"/>
        <end position="394"/>
    </location>
</feature>
<evidence type="ECO:0000313" key="8">
    <source>
        <dbReference type="EMBL" id="OXR42200.1"/>
    </source>
</evidence>
<feature type="transmembrane region" description="Helical" evidence="6">
    <location>
        <begin position="239"/>
        <end position="260"/>
    </location>
</feature>
<evidence type="ECO:0000256" key="6">
    <source>
        <dbReference type="SAM" id="Phobius"/>
    </source>
</evidence>
<evidence type="ECO:0000256" key="5">
    <source>
        <dbReference type="ARBA" id="ARBA00023136"/>
    </source>
</evidence>